<dbReference type="EMBL" id="JAEFBZ010000001">
    <property type="protein sequence ID" value="MBK1610366.1"/>
    <property type="molecule type" value="Genomic_DNA"/>
</dbReference>
<evidence type="ECO:0000313" key="1">
    <source>
        <dbReference type="EMBL" id="KXY02376.1"/>
    </source>
</evidence>
<dbReference type="InterPro" id="IPR025038">
    <property type="entry name" value="DUF3924"/>
</dbReference>
<reference evidence="1 5" key="1">
    <citation type="submission" date="2015-12" db="EMBL/GenBank/DDBJ databases">
        <title>Bacillus cereus Group isolate.</title>
        <authorList>
            <person name="Kovac J."/>
        </authorList>
    </citation>
    <scope>NUCLEOTIDE SEQUENCE [LARGE SCALE GENOMIC DNA]</scope>
    <source>
        <strain evidence="1 5">FSL W8-0275</strain>
    </source>
</reference>
<accession>A0A063CT62</accession>
<evidence type="ECO:0000313" key="5">
    <source>
        <dbReference type="Proteomes" id="UP000075591"/>
    </source>
</evidence>
<evidence type="ECO:0000313" key="7">
    <source>
        <dbReference type="Proteomes" id="UP000613452"/>
    </source>
</evidence>
<dbReference type="EMBL" id="MUAU01000001">
    <property type="protein sequence ID" value="OOR77092.1"/>
    <property type="molecule type" value="Genomic_DNA"/>
</dbReference>
<reference evidence="4" key="4">
    <citation type="submission" date="2023-02" db="EMBL/GenBank/DDBJ databases">
        <title>Complete Genome Sequence of Bacillus cereus sensu lato isolate BC38B from pepper closely related to the Bacillus anthracis clade.</title>
        <authorList>
            <person name="Abdelli M."/>
            <person name="Cerar Kisek T."/>
            <person name="Falaise C."/>
            <person name="Cumont A."/>
            <person name="Giraud M."/>
            <person name="Chatoux J."/>
            <person name="Rogee S."/>
            <person name="Dadvisard M."/>
            <person name="Larigauderie G."/>
            <person name="Raynaud F."/>
            <person name="Godic Torkar K."/>
            <person name="Ramisse V."/>
        </authorList>
    </citation>
    <scope>NUCLEOTIDE SEQUENCE</scope>
    <source>
        <strain evidence="4">BC38B</strain>
    </source>
</reference>
<evidence type="ECO:0000313" key="6">
    <source>
        <dbReference type="Proteomes" id="UP000190641"/>
    </source>
</evidence>
<dbReference type="RefSeq" id="WP_001094858.1">
    <property type="nucleotide sequence ID" value="NZ_AP022877.1"/>
</dbReference>
<dbReference type="KEGG" id="bcef:BcrFT9_01239"/>
<dbReference type="Pfam" id="PF13062">
    <property type="entry name" value="DUF3924"/>
    <property type="match status" value="1"/>
</dbReference>
<dbReference type="PATRIC" id="fig|1396.419.peg.122"/>
<dbReference type="EMBL" id="CP109872">
    <property type="protein sequence ID" value="UYW67495.1"/>
    <property type="molecule type" value="Genomic_DNA"/>
</dbReference>
<dbReference type="Proteomes" id="UP000613452">
    <property type="component" value="Unassembled WGS sequence"/>
</dbReference>
<dbReference type="Proteomes" id="UP001163707">
    <property type="component" value="Chromosome"/>
</dbReference>
<proteinExistence type="predicted"/>
<evidence type="ECO:0000313" key="4">
    <source>
        <dbReference type="EMBL" id="UYW67495.1"/>
    </source>
</evidence>
<sequence length="64" mass="7238">MNTLTIELPKETAEKLDLLKQAYEKKTGASISESTLVQTLISKEFIQAITPFDLQQFITGKEQH</sequence>
<dbReference type="EMBL" id="LOMT01000018">
    <property type="protein sequence ID" value="KXY02376.1"/>
    <property type="molecule type" value="Genomic_DNA"/>
</dbReference>
<reference evidence="2 7" key="3">
    <citation type="submission" date="2020-12" db="EMBL/GenBank/DDBJ databases">
        <title>Genome assembly for a thermostable protease producing Bacillus cereus MAKP1 strain isolated from chicken gut.</title>
        <authorList>
            <person name="Malaviya A."/>
        </authorList>
    </citation>
    <scope>NUCLEOTIDE SEQUENCE [LARGE SCALE GENOMIC DNA]</scope>
    <source>
        <strain evidence="2 7">MAKP1</strain>
    </source>
</reference>
<dbReference type="AlphaFoldDB" id="A0A063CT62"/>
<evidence type="ECO:0000313" key="2">
    <source>
        <dbReference type="EMBL" id="MBK1610366.1"/>
    </source>
</evidence>
<gene>
    <name evidence="1" type="ORF">AT274_28550</name>
    <name evidence="3" type="ORF">BLX06_00985</name>
    <name evidence="2" type="ORF">JCR31_20920</name>
    <name evidence="4" type="ORF">OK229_17085</name>
</gene>
<reference evidence="3 6" key="2">
    <citation type="submission" date="2017-01" db="EMBL/GenBank/DDBJ databases">
        <title>Bacillus cereus isolates.</title>
        <authorList>
            <person name="Beno S.M."/>
        </authorList>
    </citation>
    <scope>NUCLEOTIDE SEQUENCE [LARGE SCALE GENOMIC DNA]</scope>
    <source>
        <strain evidence="3 6">FSL K6-1030</strain>
    </source>
</reference>
<dbReference type="GeneID" id="93009581"/>
<evidence type="ECO:0000313" key="3">
    <source>
        <dbReference type="EMBL" id="OOR77092.1"/>
    </source>
</evidence>
<dbReference type="OMA" id="KQVYQKK"/>
<protein>
    <submittedName>
        <fullName evidence="3">DUF3924 domain-containing protein</fullName>
    </submittedName>
    <submittedName>
        <fullName evidence="4">DUF3924 family protein</fullName>
    </submittedName>
</protein>
<organism evidence="3 6">
    <name type="scientific">Bacillus cereus</name>
    <dbReference type="NCBI Taxonomy" id="1396"/>
    <lineage>
        <taxon>Bacteria</taxon>
        <taxon>Bacillati</taxon>
        <taxon>Bacillota</taxon>
        <taxon>Bacilli</taxon>
        <taxon>Bacillales</taxon>
        <taxon>Bacillaceae</taxon>
        <taxon>Bacillus</taxon>
        <taxon>Bacillus cereus group</taxon>
    </lineage>
</organism>
<dbReference type="Proteomes" id="UP000075591">
    <property type="component" value="Unassembled WGS sequence"/>
</dbReference>
<dbReference type="Proteomes" id="UP000190641">
    <property type="component" value="Unassembled WGS sequence"/>
</dbReference>
<name>A0A063CT62_BACCE</name>